<comment type="catalytic activity">
    <reaction evidence="10">
        <text>a very-long-chain acyl-CoA + malonyl-CoA + H(+) = a very-long-chain 3-oxoacyl-CoA + CO2 + CoA</text>
        <dbReference type="Rhea" id="RHEA:32727"/>
        <dbReference type="ChEBI" id="CHEBI:15378"/>
        <dbReference type="ChEBI" id="CHEBI:16526"/>
        <dbReference type="ChEBI" id="CHEBI:57287"/>
        <dbReference type="ChEBI" id="CHEBI:57384"/>
        <dbReference type="ChEBI" id="CHEBI:90725"/>
        <dbReference type="ChEBI" id="CHEBI:90736"/>
        <dbReference type="EC" id="2.3.1.199"/>
    </reaction>
</comment>
<keyword evidence="8 10" id="KW-0472">Membrane</keyword>
<evidence type="ECO:0000256" key="6">
    <source>
        <dbReference type="ARBA" id="ARBA00022989"/>
    </source>
</evidence>
<evidence type="ECO:0000256" key="9">
    <source>
        <dbReference type="ARBA" id="ARBA00023160"/>
    </source>
</evidence>
<dbReference type="Proteomes" id="UP000515158">
    <property type="component" value="Unplaced"/>
</dbReference>
<dbReference type="GO" id="GO:0009922">
    <property type="term" value="F:fatty acid elongase activity"/>
    <property type="evidence" value="ECO:0007669"/>
    <property type="project" value="UniProtKB-EC"/>
</dbReference>
<organism evidence="12">
    <name type="scientific">Thrips palmi</name>
    <name type="common">Melon thrips</name>
    <dbReference type="NCBI Taxonomy" id="161013"/>
    <lineage>
        <taxon>Eukaryota</taxon>
        <taxon>Metazoa</taxon>
        <taxon>Ecdysozoa</taxon>
        <taxon>Arthropoda</taxon>
        <taxon>Hexapoda</taxon>
        <taxon>Insecta</taxon>
        <taxon>Pterygota</taxon>
        <taxon>Neoptera</taxon>
        <taxon>Paraneoptera</taxon>
        <taxon>Thysanoptera</taxon>
        <taxon>Terebrantia</taxon>
        <taxon>Thripoidea</taxon>
        <taxon>Thripidae</taxon>
        <taxon>Thrips</taxon>
    </lineage>
</organism>
<dbReference type="Pfam" id="PF01151">
    <property type="entry name" value="ELO"/>
    <property type="match status" value="1"/>
</dbReference>
<dbReference type="AlphaFoldDB" id="A0A6P8YWM2"/>
<feature type="transmembrane region" description="Helical" evidence="10">
    <location>
        <begin position="174"/>
        <end position="195"/>
    </location>
</feature>
<feature type="transmembrane region" description="Helical" evidence="10">
    <location>
        <begin position="66"/>
        <end position="86"/>
    </location>
</feature>
<dbReference type="EC" id="2.3.1.199" evidence="10"/>
<dbReference type="InterPro" id="IPR030457">
    <property type="entry name" value="ELO_CS"/>
</dbReference>
<dbReference type="GO" id="GO:0019367">
    <property type="term" value="P:fatty acid elongation, saturated fatty acid"/>
    <property type="evidence" value="ECO:0007669"/>
    <property type="project" value="TreeGrafter"/>
</dbReference>
<keyword evidence="7 10" id="KW-0443">Lipid metabolism</keyword>
<dbReference type="PANTHER" id="PTHR11157">
    <property type="entry name" value="FATTY ACID ACYL TRANSFERASE-RELATED"/>
    <property type="match status" value="1"/>
</dbReference>
<dbReference type="InterPro" id="IPR002076">
    <property type="entry name" value="ELO_fam"/>
</dbReference>
<dbReference type="KEGG" id="tpal:117645713"/>
<evidence type="ECO:0000313" key="12">
    <source>
        <dbReference type="RefSeq" id="XP_034241940.1"/>
    </source>
</evidence>
<name>A0A6P8YWM2_THRPL</name>
<sequence length="277" mass="32206">MAAVTRAAYEVAAKMADDLWNYCDPRSCNLPLATNPLHLAAILGVYLYFVLSLGPRLMKNRPPFELRTIMLVYNGVQVVWCGYLFYECIRLAWGWKYSYICEPLSMEMEPYDFEVARTVWLYFILKIVDLLDTVFMVLRKNHRQISFLHVYHHSGMVFCIWMGTKAFPGGHHTFLGFINCFVHCLLYGYYFLSLYNPKIKVAWWKKYITVVQIVQFAMNVAHESLPLLMPNCEVNKVISGALVIQNLFMFVLFTDFYLKNYSDKAIARKTAAVAKES</sequence>
<evidence type="ECO:0000256" key="5">
    <source>
        <dbReference type="ARBA" id="ARBA00022832"/>
    </source>
</evidence>
<keyword evidence="3 10" id="KW-0808">Transferase</keyword>
<feature type="transmembrane region" description="Helical" evidence="10">
    <location>
        <begin position="150"/>
        <end position="168"/>
    </location>
</feature>
<dbReference type="GO" id="GO:0030148">
    <property type="term" value="P:sphingolipid biosynthetic process"/>
    <property type="evidence" value="ECO:0007669"/>
    <property type="project" value="TreeGrafter"/>
</dbReference>
<evidence type="ECO:0000256" key="7">
    <source>
        <dbReference type="ARBA" id="ARBA00023098"/>
    </source>
</evidence>
<dbReference type="GO" id="GO:0005789">
    <property type="term" value="C:endoplasmic reticulum membrane"/>
    <property type="evidence" value="ECO:0007669"/>
    <property type="project" value="TreeGrafter"/>
</dbReference>
<keyword evidence="9 10" id="KW-0275">Fatty acid biosynthesis</keyword>
<accession>A0A6P8YWM2</accession>
<evidence type="ECO:0000256" key="1">
    <source>
        <dbReference type="ARBA" id="ARBA00004141"/>
    </source>
</evidence>
<feature type="transmembrane region" description="Helical" evidence="10">
    <location>
        <begin position="119"/>
        <end position="138"/>
    </location>
</feature>
<feature type="transmembrane region" description="Helical" evidence="10">
    <location>
        <begin position="237"/>
        <end position="258"/>
    </location>
</feature>
<evidence type="ECO:0000256" key="8">
    <source>
        <dbReference type="ARBA" id="ARBA00023136"/>
    </source>
</evidence>
<keyword evidence="4 10" id="KW-0812">Transmembrane</keyword>
<evidence type="ECO:0000256" key="10">
    <source>
        <dbReference type="RuleBase" id="RU361115"/>
    </source>
</evidence>
<comment type="similarity">
    <text evidence="10">Belongs to the ELO family.</text>
</comment>
<protein>
    <recommendedName>
        <fullName evidence="10">Elongation of very long chain fatty acids protein</fullName>
        <ecNumber evidence="10">2.3.1.199</ecNumber>
    </recommendedName>
    <alternativeName>
        <fullName evidence="10">Very-long-chain 3-oxoacyl-CoA synthase</fullName>
    </alternativeName>
</protein>
<dbReference type="GeneID" id="117645713"/>
<evidence type="ECO:0000313" key="11">
    <source>
        <dbReference type="Proteomes" id="UP000515158"/>
    </source>
</evidence>
<keyword evidence="6 10" id="KW-1133">Transmembrane helix</keyword>
<dbReference type="OrthoDB" id="434092at2759"/>
<dbReference type="GO" id="GO:0042761">
    <property type="term" value="P:very long-chain fatty acid biosynthetic process"/>
    <property type="evidence" value="ECO:0007669"/>
    <property type="project" value="TreeGrafter"/>
</dbReference>
<gene>
    <name evidence="12" type="primary">LOC117645713</name>
</gene>
<dbReference type="InParanoid" id="A0A6P8YWM2"/>
<dbReference type="PROSITE" id="PS01188">
    <property type="entry name" value="ELO"/>
    <property type="match status" value="1"/>
</dbReference>
<feature type="transmembrane region" description="Helical" evidence="10">
    <location>
        <begin position="37"/>
        <end position="54"/>
    </location>
</feature>
<proteinExistence type="inferred from homology"/>
<reference evidence="12" key="1">
    <citation type="submission" date="2025-08" db="UniProtKB">
        <authorList>
            <consortium name="RefSeq"/>
        </authorList>
    </citation>
    <scope>IDENTIFICATION</scope>
    <source>
        <tissue evidence="12">Total insect</tissue>
    </source>
</reference>
<dbReference type="GO" id="GO:0034626">
    <property type="term" value="P:fatty acid elongation, polyunsaturated fatty acid"/>
    <property type="evidence" value="ECO:0007669"/>
    <property type="project" value="TreeGrafter"/>
</dbReference>
<dbReference type="PANTHER" id="PTHR11157:SF21">
    <property type="entry name" value="ELONGATION OF VERY LONG CHAIN FATTY ACIDS PROTEIN"/>
    <property type="match status" value="1"/>
</dbReference>
<dbReference type="GO" id="GO:0034625">
    <property type="term" value="P:fatty acid elongation, monounsaturated fatty acid"/>
    <property type="evidence" value="ECO:0007669"/>
    <property type="project" value="TreeGrafter"/>
</dbReference>
<keyword evidence="11" id="KW-1185">Reference proteome</keyword>
<evidence type="ECO:0000256" key="3">
    <source>
        <dbReference type="ARBA" id="ARBA00022679"/>
    </source>
</evidence>
<comment type="subcellular location">
    <subcellularLocation>
        <location evidence="1">Membrane</location>
        <topology evidence="1">Multi-pass membrane protein</topology>
    </subcellularLocation>
</comment>
<dbReference type="RefSeq" id="XP_034241940.1">
    <property type="nucleotide sequence ID" value="XM_034386049.1"/>
</dbReference>
<keyword evidence="2 10" id="KW-0444">Lipid biosynthesis</keyword>
<evidence type="ECO:0000256" key="4">
    <source>
        <dbReference type="ARBA" id="ARBA00022692"/>
    </source>
</evidence>
<evidence type="ECO:0000256" key="2">
    <source>
        <dbReference type="ARBA" id="ARBA00022516"/>
    </source>
</evidence>
<keyword evidence="5 10" id="KW-0276">Fatty acid metabolism</keyword>